<dbReference type="InterPro" id="IPR011008">
    <property type="entry name" value="Dimeric_a/b-barrel"/>
</dbReference>
<dbReference type="RefSeq" id="WP_394397932.1">
    <property type="nucleotide sequence ID" value="NZ_JBIGHW010000006.1"/>
</dbReference>
<evidence type="ECO:0000313" key="2">
    <source>
        <dbReference type="Proteomes" id="UP001606301"/>
    </source>
</evidence>
<comment type="caution">
    <text evidence="1">The sequence shown here is derived from an EMBL/GenBank/DDBJ whole genome shotgun (WGS) entry which is preliminary data.</text>
</comment>
<dbReference type="SUPFAM" id="SSF54909">
    <property type="entry name" value="Dimeric alpha+beta barrel"/>
    <property type="match status" value="1"/>
</dbReference>
<evidence type="ECO:0008006" key="3">
    <source>
        <dbReference type="Google" id="ProtNLM"/>
    </source>
</evidence>
<keyword evidence="2" id="KW-1185">Reference proteome</keyword>
<sequence length="106" mass="11886">MAATRLIVLFNLKPGRSVADYEAWARKTDLPTVNGLKSVAEFSVFRVTGLLGDDVARPPYQYVEIIDVKDMDCFGDEVNTDAMRRIAADFQDWADPVFLNTARLEA</sequence>
<organism evidence="1 2">
    <name type="scientific">Pelomonas margarita</name>
    <dbReference type="NCBI Taxonomy" id="3299031"/>
    <lineage>
        <taxon>Bacteria</taxon>
        <taxon>Pseudomonadati</taxon>
        <taxon>Pseudomonadota</taxon>
        <taxon>Betaproteobacteria</taxon>
        <taxon>Burkholderiales</taxon>
        <taxon>Sphaerotilaceae</taxon>
        <taxon>Roseateles</taxon>
    </lineage>
</organism>
<reference evidence="1 2" key="1">
    <citation type="submission" date="2024-08" db="EMBL/GenBank/DDBJ databases">
        <authorList>
            <person name="Lu H."/>
        </authorList>
    </citation>
    <scope>NUCLEOTIDE SEQUENCE [LARGE SCALE GENOMIC DNA]</scope>
    <source>
        <strain evidence="1 2">LKC17W</strain>
    </source>
</reference>
<dbReference type="Proteomes" id="UP001606301">
    <property type="component" value="Unassembled WGS sequence"/>
</dbReference>
<protein>
    <recommendedName>
        <fullName evidence="3">REDY-like protein HapK</fullName>
    </recommendedName>
</protein>
<gene>
    <name evidence="1" type="ORF">ACG0Z3_12825</name>
</gene>
<evidence type="ECO:0000313" key="1">
    <source>
        <dbReference type="EMBL" id="MFG6441562.1"/>
    </source>
</evidence>
<dbReference type="EMBL" id="JBIGHW010000006">
    <property type="protein sequence ID" value="MFG6441562.1"/>
    <property type="molecule type" value="Genomic_DNA"/>
</dbReference>
<dbReference type="Pfam" id="PF11639">
    <property type="entry name" value="HapK"/>
    <property type="match status" value="1"/>
</dbReference>
<name>A0ABW7FJQ2_9BURK</name>
<dbReference type="InterPro" id="IPR021667">
    <property type="entry name" value="HapK"/>
</dbReference>
<dbReference type="Gene3D" id="3.30.70.100">
    <property type="match status" value="1"/>
</dbReference>
<proteinExistence type="predicted"/>
<accession>A0ABW7FJQ2</accession>